<comment type="caution">
    <text evidence="3">The sequence shown here is derived from an EMBL/GenBank/DDBJ whole genome shotgun (WGS) entry which is preliminary data.</text>
</comment>
<dbReference type="Proteomes" id="UP000654370">
    <property type="component" value="Unassembled WGS sequence"/>
</dbReference>
<dbReference type="OrthoDB" id="5865767at2759"/>
<feature type="compositionally biased region" description="Polar residues" evidence="1">
    <location>
        <begin position="299"/>
        <end position="311"/>
    </location>
</feature>
<dbReference type="PRINTS" id="PR00683">
    <property type="entry name" value="SPECTRINPH"/>
</dbReference>
<name>A0A8H7PPH0_MORIS</name>
<dbReference type="Pfam" id="PF15410">
    <property type="entry name" value="PH_9"/>
    <property type="match status" value="1"/>
</dbReference>
<evidence type="ECO:0000256" key="1">
    <source>
        <dbReference type="SAM" id="MobiDB-lite"/>
    </source>
</evidence>
<proteinExistence type="predicted"/>
<dbReference type="InterPro" id="IPR011993">
    <property type="entry name" value="PH-like_dom_sf"/>
</dbReference>
<evidence type="ECO:0000313" key="4">
    <source>
        <dbReference type="Proteomes" id="UP000654370"/>
    </source>
</evidence>
<dbReference type="PANTHER" id="PTHR37283">
    <property type="entry name" value="PH DOMAIN-CONTAINING PROTEIN YHR131C"/>
    <property type="match status" value="1"/>
</dbReference>
<accession>A0A8H7PPH0</accession>
<protein>
    <recommendedName>
        <fullName evidence="2">PH domain-containing protein</fullName>
    </recommendedName>
</protein>
<dbReference type="PANTHER" id="PTHR37283:SF1">
    <property type="entry name" value="PH DOMAIN-CONTAINING PROTEIN YHR131C"/>
    <property type="match status" value="1"/>
</dbReference>
<feature type="domain" description="PH" evidence="2">
    <location>
        <begin position="166"/>
        <end position="274"/>
    </location>
</feature>
<dbReference type="InterPro" id="IPR001605">
    <property type="entry name" value="PH_dom-spectrin-type"/>
</dbReference>
<dbReference type="InterPro" id="IPR001849">
    <property type="entry name" value="PH_domain"/>
</dbReference>
<sequence length="346" mass="39193">MSVSSVRLADNDDLLSSCDHVRPTYTRFKSNSIDYRRHSGLFKLALSRDVIGSSTTLSTLDTVPEDIPSLIFDDASSTTASTSSGSCDSSPLMDAHRREALEKLSRRLTLDSALPPYNDRSDLDFRRWSMPVLQPPPYTAPPACLSRPVSPRPEEGQEQLPKYSCTVYKMGYLYVKREMDRPGVKARDRSWRKLYVRLWGTSLAIYKSKPIDIQQASKVCLFTMQQVDAGLALDYVKRRNVIRLRTLDGPQLLLRSADAIDIISWVEHLQASANVSTDLDSRKMPKFITLPRRRRRPNGQETSATTISNGSALERNPSPREVWRRSMLDTLARDDQNNQDVEQALI</sequence>
<dbReference type="InterPro" id="IPR041681">
    <property type="entry name" value="PH_9"/>
</dbReference>
<organism evidence="3 4">
    <name type="scientific">Mortierella isabellina</name>
    <name type="common">Filamentous fungus</name>
    <name type="synonym">Umbelopsis isabellina</name>
    <dbReference type="NCBI Taxonomy" id="91625"/>
    <lineage>
        <taxon>Eukaryota</taxon>
        <taxon>Fungi</taxon>
        <taxon>Fungi incertae sedis</taxon>
        <taxon>Mucoromycota</taxon>
        <taxon>Mucoromycotina</taxon>
        <taxon>Umbelopsidomycetes</taxon>
        <taxon>Umbelopsidales</taxon>
        <taxon>Umbelopsidaceae</taxon>
        <taxon>Umbelopsis</taxon>
    </lineage>
</organism>
<dbReference type="EMBL" id="JAEPQZ010000008">
    <property type="protein sequence ID" value="KAG2178004.1"/>
    <property type="molecule type" value="Genomic_DNA"/>
</dbReference>
<gene>
    <name evidence="3" type="ORF">INT43_003257</name>
</gene>
<dbReference type="GO" id="GO:0005543">
    <property type="term" value="F:phospholipid binding"/>
    <property type="evidence" value="ECO:0007669"/>
    <property type="project" value="InterPro"/>
</dbReference>
<feature type="region of interest" description="Disordered" evidence="1">
    <location>
        <begin position="291"/>
        <end position="319"/>
    </location>
</feature>
<dbReference type="Gene3D" id="2.30.29.30">
    <property type="entry name" value="Pleckstrin-homology domain (PH domain)/Phosphotyrosine-binding domain (PTB)"/>
    <property type="match status" value="1"/>
</dbReference>
<dbReference type="PROSITE" id="PS50003">
    <property type="entry name" value="PH_DOMAIN"/>
    <property type="match status" value="1"/>
</dbReference>
<evidence type="ECO:0000259" key="2">
    <source>
        <dbReference type="PROSITE" id="PS50003"/>
    </source>
</evidence>
<reference evidence="3" key="1">
    <citation type="submission" date="2020-12" db="EMBL/GenBank/DDBJ databases">
        <title>Metabolic potential, ecology and presence of endohyphal bacteria is reflected in genomic diversity of Mucoromycotina.</title>
        <authorList>
            <person name="Muszewska A."/>
            <person name="Okrasinska A."/>
            <person name="Steczkiewicz K."/>
            <person name="Drgas O."/>
            <person name="Orlowska M."/>
            <person name="Perlinska-Lenart U."/>
            <person name="Aleksandrzak-Piekarczyk T."/>
            <person name="Szatraj K."/>
            <person name="Zielenkiewicz U."/>
            <person name="Pilsyk S."/>
            <person name="Malc E."/>
            <person name="Mieczkowski P."/>
            <person name="Kruszewska J.S."/>
            <person name="Biernat P."/>
            <person name="Pawlowska J."/>
        </authorList>
    </citation>
    <scope>NUCLEOTIDE SEQUENCE</scope>
    <source>
        <strain evidence="3">WA0000067209</strain>
    </source>
</reference>
<dbReference type="AlphaFoldDB" id="A0A8H7PPH0"/>
<dbReference type="SUPFAM" id="SSF50729">
    <property type="entry name" value="PH domain-like"/>
    <property type="match status" value="1"/>
</dbReference>
<dbReference type="SMART" id="SM00233">
    <property type="entry name" value="PH"/>
    <property type="match status" value="1"/>
</dbReference>
<evidence type="ECO:0000313" key="3">
    <source>
        <dbReference type="EMBL" id="KAG2178004.1"/>
    </source>
</evidence>
<keyword evidence="4" id="KW-1185">Reference proteome</keyword>